<dbReference type="Proteomes" id="UP000295531">
    <property type="component" value="Unassembled WGS sequence"/>
</dbReference>
<evidence type="ECO:0000256" key="3">
    <source>
        <dbReference type="ARBA" id="ARBA00022723"/>
    </source>
</evidence>
<accession>A0A4R6P1B6</accession>
<keyword evidence="3 7" id="KW-0479">Metal-binding</keyword>
<keyword evidence="7" id="KW-0472">Membrane</keyword>
<evidence type="ECO:0000256" key="2">
    <source>
        <dbReference type="ARBA" id="ARBA00022617"/>
    </source>
</evidence>
<feature type="domain" description="CcmH/CycL/Ccl2/NrfF N-terminal" evidence="8">
    <location>
        <begin position="12"/>
        <end position="149"/>
    </location>
</feature>
<feature type="transmembrane region" description="Helical" evidence="7">
    <location>
        <begin position="105"/>
        <end position="126"/>
    </location>
</feature>
<keyword evidence="7" id="KW-0812">Transmembrane</keyword>
<feature type="signal peptide" evidence="7">
    <location>
        <begin position="1"/>
        <end position="21"/>
    </location>
</feature>
<dbReference type="Gene3D" id="1.10.8.640">
    <property type="entry name" value="Cytochrome C biogenesis protein"/>
    <property type="match status" value="1"/>
</dbReference>
<gene>
    <name evidence="9" type="ORF">DEU29_11348</name>
</gene>
<feature type="chain" id="PRO_5020884277" description="Cytochrome c-type biogenesis protein" evidence="7">
    <location>
        <begin position="22"/>
        <end position="156"/>
    </location>
</feature>
<organism evidence="9 10">
    <name type="scientific">Idiomarina aquatica</name>
    <dbReference type="NCBI Taxonomy" id="1327752"/>
    <lineage>
        <taxon>Bacteria</taxon>
        <taxon>Pseudomonadati</taxon>
        <taxon>Pseudomonadota</taxon>
        <taxon>Gammaproteobacteria</taxon>
        <taxon>Alteromonadales</taxon>
        <taxon>Idiomarinaceae</taxon>
        <taxon>Idiomarina</taxon>
    </lineage>
</organism>
<evidence type="ECO:0000256" key="4">
    <source>
        <dbReference type="ARBA" id="ARBA00022729"/>
    </source>
</evidence>
<evidence type="ECO:0000256" key="7">
    <source>
        <dbReference type="RuleBase" id="RU364112"/>
    </source>
</evidence>
<dbReference type="InterPro" id="IPR005616">
    <property type="entry name" value="CcmH/CycL/Ccl2/NrfF_N"/>
</dbReference>
<dbReference type="EMBL" id="SNXI01000013">
    <property type="protein sequence ID" value="TDP31277.1"/>
    <property type="molecule type" value="Genomic_DNA"/>
</dbReference>
<protein>
    <recommendedName>
        <fullName evidence="7">Cytochrome c-type biogenesis protein</fullName>
    </recommendedName>
</protein>
<evidence type="ECO:0000313" key="9">
    <source>
        <dbReference type="EMBL" id="TDP31277.1"/>
    </source>
</evidence>
<keyword evidence="6 7" id="KW-0408">Iron</keyword>
<sequence length="156" mass="17612">MRHFSALIASLLLCLSLSAMAQQVTYDGHEFDTEQQRKTYAELISELRCPKCQNQNIADSNAPLAADMRERAYEMVMAGESKQAVIDYMVARYGNFAHYKPPFNVFTAILWVAPVAIALIGIFLALRLSRKRSQPVTLSDEEKRRLAQLKAEGKDD</sequence>
<dbReference type="FunFam" id="1.10.8.640:FF:000001">
    <property type="entry name" value="Cytochrome c-type biogenesis protein"/>
    <property type="match status" value="1"/>
</dbReference>
<evidence type="ECO:0000256" key="6">
    <source>
        <dbReference type="ARBA" id="ARBA00023004"/>
    </source>
</evidence>
<dbReference type="OrthoDB" id="9804975at2"/>
<keyword evidence="4 7" id="KW-0732">Signal</keyword>
<dbReference type="AlphaFoldDB" id="A0A4R6P1B6"/>
<dbReference type="Pfam" id="PF03918">
    <property type="entry name" value="CcmH"/>
    <property type="match status" value="1"/>
</dbReference>
<dbReference type="PANTHER" id="PTHR47870:SF1">
    <property type="entry name" value="CYTOCHROME C-TYPE BIOGENESIS PROTEIN CCMH"/>
    <property type="match status" value="1"/>
</dbReference>
<comment type="caution">
    <text evidence="9">The sequence shown here is derived from an EMBL/GenBank/DDBJ whole genome shotgun (WGS) entry which is preliminary data.</text>
</comment>
<evidence type="ECO:0000259" key="8">
    <source>
        <dbReference type="Pfam" id="PF03918"/>
    </source>
</evidence>
<dbReference type="PANTHER" id="PTHR47870">
    <property type="entry name" value="CYTOCHROME C-TYPE BIOGENESIS PROTEIN CCMH"/>
    <property type="match status" value="1"/>
</dbReference>
<name>A0A4R6P1B6_9GAMM</name>
<keyword evidence="2 7" id="KW-0349">Heme</keyword>
<dbReference type="GO" id="GO:0046872">
    <property type="term" value="F:metal ion binding"/>
    <property type="evidence" value="ECO:0007669"/>
    <property type="project" value="UniProtKB-KW"/>
</dbReference>
<dbReference type="InterPro" id="IPR051263">
    <property type="entry name" value="C-type_cytochrome_biogenesis"/>
</dbReference>
<proteinExistence type="inferred from homology"/>
<evidence type="ECO:0000256" key="1">
    <source>
        <dbReference type="ARBA" id="ARBA00010342"/>
    </source>
</evidence>
<evidence type="ECO:0000256" key="5">
    <source>
        <dbReference type="ARBA" id="ARBA00022748"/>
    </source>
</evidence>
<keyword evidence="7" id="KW-1133">Transmembrane helix</keyword>
<dbReference type="GO" id="GO:0017004">
    <property type="term" value="P:cytochrome complex assembly"/>
    <property type="evidence" value="ECO:0007669"/>
    <property type="project" value="UniProtKB-KW"/>
</dbReference>
<comment type="function">
    <text evidence="7">Possible subunit of a heme lyase.</text>
</comment>
<dbReference type="CDD" id="cd16378">
    <property type="entry name" value="CcmH_N"/>
    <property type="match status" value="1"/>
</dbReference>
<keyword evidence="5" id="KW-0201">Cytochrome c-type biogenesis</keyword>
<reference evidence="9 10" key="1">
    <citation type="submission" date="2019-03" db="EMBL/GenBank/DDBJ databases">
        <title>Freshwater and sediment microbial communities from various areas in North America, analyzing microbe dynamics in response to fracking.</title>
        <authorList>
            <person name="Lamendella R."/>
        </authorList>
    </citation>
    <scope>NUCLEOTIDE SEQUENCE [LARGE SCALE GENOMIC DNA]</scope>
    <source>
        <strain evidence="9 10">18_TX</strain>
    </source>
</reference>
<evidence type="ECO:0000313" key="10">
    <source>
        <dbReference type="Proteomes" id="UP000295531"/>
    </source>
</evidence>
<dbReference type="InterPro" id="IPR038297">
    <property type="entry name" value="CcmH/CycL/NrfF/Ccl2_sf"/>
</dbReference>
<dbReference type="RefSeq" id="WP_133540168.1">
    <property type="nucleotide sequence ID" value="NZ_SNXI01000013.1"/>
</dbReference>
<dbReference type="GO" id="GO:0005886">
    <property type="term" value="C:plasma membrane"/>
    <property type="evidence" value="ECO:0007669"/>
    <property type="project" value="TreeGrafter"/>
</dbReference>
<comment type="similarity">
    <text evidence="1 7">Belongs to the CcmH/CycL/Ccl2/NrfF family.</text>
</comment>
<keyword evidence="10" id="KW-1185">Reference proteome</keyword>